<evidence type="ECO:0000256" key="1">
    <source>
        <dbReference type="SAM" id="MobiDB-lite"/>
    </source>
</evidence>
<dbReference type="EMBL" id="SPHZ02000007">
    <property type="protein sequence ID" value="KAF0905844.1"/>
    <property type="molecule type" value="Genomic_DNA"/>
</dbReference>
<reference evidence="2 3" key="1">
    <citation type="submission" date="2019-11" db="EMBL/GenBank/DDBJ databases">
        <title>Whole genome sequence of Oryza granulata.</title>
        <authorList>
            <person name="Li W."/>
        </authorList>
    </citation>
    <scope>NUCLEOTIDE SEQUENCE [LARGE SCALE GENOMIC DNA]</scope>
    <source>
        <strain evidence="3">cv. Menghai</strain>
        <tissue evidence="2">Leaf</tissue>
    </source>
</reference>
<feature type="region of interest" description="Disordered" evidence="1">
    <location>
        <begin position="1"/>
        <end position="46"/>
    </location>
</feature>
<accession>A0A6G1D0Z9</accession>
<name>A0A6G1D0Z9_9ORYZ</name>
<gene>
    <name evidence="2" type="ORF">E2562_008879</name>
</gene>
<keyword evidence="3" id="KW-1185">Reference proteome</keyword>
<sequence>MQMWRIQKGKEKRPRVTQSVSNPLTADGGRGRKQFEGTDLSPMGAEGREIKPSATILLIIRLVPRAEPHRLWEGGVIGLRRLQEHWSLPRRVAILGLPESSPWAPGIRVAARPGIDLLCLTL</sequence>
<dbReference type="AlphaFoldDB" id="A0A6G1D0Z9"/>
<proteinExistence type="predicted"/>
<organism evidence="2 3">
    <name type="scientific">Oryza meyeriana var. granulata</name>
    <dbReference type="NCBI Taxonomy" id="110450"/>
    <lineage>
        <taxon>Eukaryota</taxon>
        <taxon>Viridiplantae</taxon>
        <taxon>Streptophyta</taxon>
        <taxon>Embryophyta</taxon>
        <taxon>Tracheophyta</taxon>
        <taxon>Spermatophyta</taxon>
        <taxon>Magnoliopsida</taxon>
        <taxon>Liliopsida</taxon>
        <taxon>Poales</taxon>
        <taxon>Poaceae</taxon>
        <taxon>BOP clade</taxon>
        <taxon>Oryzoideae</taxon>
        <taxon>Oryzeae</taxon>
        <taxon>Oryzinae</taxon>
        <taxon>Oryza</taxon>
        <taxon>Oryza meyeriana</taxon>
    </lineage>
</organism>
<comment type="caution">
    <text evidence="2">The sequence shown here is derived from an EMBL/GenBank/DDBJ whole genome shotgun (WGS) entry which is preliminary data.</text>
</comment>
<dbReference type="Proteomes" id="UP000479710">
    <property type="component" value="Unassembled WGS sequence"/>
</dbReference>
<protein>
    <submittedName>
        <fullName evidence="2">Uncharacterized protein</fullName>
    </submittedName>
</protein>
<evidence type="ECO:0000313" key="2">
    <source>
        <dbReference type="EMBL" id="KAF0905844.1"/>
    </source>
</evidence>
<evidence type="ECO:0000313" key="3">
    <source>
        <dbReference type="Proteomes" id="UP000479710"/>
    </source>
</evidence>